<evidence type="ECO:0000259" key="1">
    <source>
        <dbReference type="Pfam" id="PF13472"/>
    </source>
</evidence>
<proteinExistence type="predicted"/>
<dbReference type="Pfam" id="PF13472">
    <property type="entry name" value="Lipase_GDSL_2"/>
    <property type="match status" value="1"/>
</dbReference>
<protein>
    <submittedName>
        <fullName evidence="2">SGNH/GDSL hydrolase family protein</fullName>
    </submittedName>
</protein>
<evidence type="ECO:0000313" key="3">
    <source>
        <dbReference type="Proteomes" id="UP001606134"/>
    </source>
</evidence>
<dbReference type="PANTHER" id="PTHR43784:SF2">
    <property type="entry name" value="GDSL-LIKE LIPASE_ACYLHYDROLASE, PUTATIVE (AFU_ORTHOLOGUE AFUA_2G00820)-RELATED"/>
    <property type="match status" value="1"/>
</dbReference>
<dbReference type="InterPro" id="IPR013830">
    <property type="entry name" value="SGNH_hydro"/>
</dbReference>
<gene>
    <name evidence="2" type="ORF">ACG04R_09460</name>
</gene>
<dbReference type="Gene3D" id="3.40.50.1110">
    <property type="entry name" value="SGNH hydrolase"/>
    <property type="match status" value="1"/>
</dbReference>
<dbReference type="GO" id="GO:0016787">
    <property type="term" value="F:hydrolase activity"/>
    <property type="evidence" value="ECO:0007669"/>
    <property type="project" value="UniProtKB-KW"/>
</dbReference>
<feature type="domain" description="SGNH hydrolase-type esterase" evidence="1">
    <location>
        <begin position="209"/>
        <end position="401"/>
    </location>
</feature>
<keyword evidence="3" id="KW-1185">Reference proteome</keyword>
<dbReference type="InterPro" id="IPR053140">
    <property type="entry name" value="GDSL_Rv0518-like"/>
</dbReference>
<dbReference type="PROSITE" id="PS51257">
    <property type="entry name" value="PROKAR_LIPOPROTEIN"/>
    <property type="match status" value="1"/>
</dbReference>
<organism evidence="2 3">
    <name type="scientific">Pelomonas candidula</name>
    <dbReference type="NCBI Taxonomy" id="3299025"/>
    <lineage>
        <taxon>Bacteria</taxon>
        <taxon>Pseudomonadati</taxon>
        <taxon>Pseudomonadota</taxon>
        <taxon>Betaproteobacteria</taxon>
        <taxon>Burkholderiales</taxon>
        <taxon>Sphaerotilaceae</taxon>
        <taxon>Roseateles</taxon>
    </lineage>
</organism>
<dbReference type="RefSeq" id="WP_394408684.1">
    <property type="nucleotide sequence ID" value="NZ_JBIGIC010000004.1"/>
</dbReference>
<dbReference type="EMBL" id="JBIGIC010000004">
    <property type="protein sequence ID" value="MFG6486898.1"/>
    <property type="molecule type" value="Genomic_DNA"/>
</dbReference>
<accession>A0ABW7HAF3</accession>
<name>A0ABW7HAF3_9BURK</name>
<dbReference type="Proteomes" id="UP001606134">
    <property type="component" value="Unassembled WGS sequence"/>
</dbReference>
<comment type="caution">
    <text evidence="2">The sequence shown here is derived from an EMBL/GenBank/DDBJ whole genome shotgun (WGS) entry which is preliminary data.</text>
</comment>
<dbReference type="InterPro" id="IPR036514">
    <property type="entry name" value="SGNH_hydro_sf"/>
</dbReference>
<evidence type="ECO:0000313" key="2">
    <source>
        <dbReference type="EMBL" id="MFG6486898.1"/>
    </source>
</evidence>
<keyword evidence="2" id="KW-0378">Hydrolase</keyword>
<reference evidence="2 3" key="1">
    <citation type="submission" date="2024-08" db="EMBL/GenBank/DDBJ databases">
        <authorList>
            <person name="Lu H."/>
        </authorList>
    </citation>
    <scope>NUCLEOTIDE SEQUENCE [LARGE SCALE GENOMIC DNA]</scope>
    <source>
        <strain evidence="2 3">BYS78W</strain>
    </source>
</reference>
<dbReference type="PANTHER" id="PTHR43784">
    <property type="entry name" value="GDSL-LIKE LIPASE/ACYLHYDROLASE, PUTATIVE (AFU_ORTHOLOGUE AFUA_2G00820)-RELATED"/>
    <property type="match status" value="1"/>
</dbReference>
<dbReference type="CDD" id="cd01830">
    <property type="entry name" value="XynE_like"/>
    <property type="match status" value="1"/>
</dbReference>
<sequence length="420" mass="44506">MKKTLPRWPLGLITALILAGCGQVPRQPADTGWLAAWGSAQLEQAPAAGTAPLRDVSLRQVVRTTVAGSTLRVRVSNLFGREPLVLDAASVALVQPGTEGGRPLLQAGSLKPLSFQGQRGLSVAPGAEVWSDPVTLALPRVADVAVQMHVVSAPTQATAHPGSRISSWALPGNRADATDWADASARDGWWHLSAVDVGGAAPQPVLVAAGDSITDGYGVPAGSYKRWTDALARRLAAQGKAAAVVNTGIGGNRILQDGLGPRLLTRFDRDALARSGVTHVVLLEGVNDLGTSHRQRATTPQSRAALLADLQRGLTTLAGQARERGVCLFVATVMPYGGSGYYQPQPENEADRQALNTWIREPGRFDGVVDFDALMRDPARPSHLKHEFDNDGLHPSTAGYQTMADAFPVEWLDLHCGQKP</sequence>
<dbReference type="SUPFAM" id="SSF52266">
    <property type="entry name" value="SGNH hydrolase"/>
    <property type="match status" value="1"/>
</dbReference>